<dbReference type="Pfam" id="PF03054">
    <property type="entry name" value="tRNA_Me_trans"/>
    <property type="match status" value="1"/>
</dbReference>
<dbReference type="InterPro" id="IPR004506">
    <property type="entry name" value="MnmA-like"/>
</dbReference>
<evidence type="ECO:0000256" key="2">
    <source>
        <dbReference type="ARBA" id="ARBA00022555"/>
    </source>
</evidence>
<dbReference type="Pfam" id="PF20259">
    <property type="entry name" value="tRNA_Me_trans_M"/>
    <property type="match status" value="1"/>
</dbReference>
<dbReference type="NCBIfam" id="NF001138">
    <property type="entry name" value="PRK00143.1"/>
    <property type="match status" value="1"/>
</dbReference>
<dbReference type="SUPFAM" id="SSF52402">
    <property type="entry name" value="Adenine nucleotide alpha hydrolases-like"/>
    <property type="match status" value="1"/>
</dbReference>
<evidence type="ECO:0000313" key="14">
    <source>
        <dbReference type="Proteomes" id="UP000249377"/>
    </source>
</evidence>
<proteinExistence type="inferred from homology"/>
<accession>A0A328U9I0</accession>
<keyword evidence="1 10" id="KW-0963">Cytoplasm</keyword>
<dbReference type="Pfam" id="PF20258">
    <property type="entry name" value="tRNA_Me_trans_C"/>
    <property type="match status" value="1"/>
</dbReference>
<dbReference type="HAMAP" id="MF_00144">
    <property type="entry name" value="tRNA_thiouridyl_MnmA"/>
    <property type="match status" value="1"/>
</dbReference>
<name>A0A328U9I0_9FIRM</name>
<evidence type="ECO:0000256" key="10">
    <source>
        <dbReference type="HAMAP-Rule" id="MF_00144"/>
    </source>
</evidence>
<evidence type="ECO:0000313" key="13">
    <source>
        <dbReference type="EMBL" id="RAQ28123.1"/>
    </source>
</evidence>
<dbReference type="CDD" id="cd01998">
    <property type="entry name" value="MnmA_TRMU-like"/>
    <property type="match status" value="1"/>
</dbReference>
<keyword evidence="5 10" id="KW-0547">Nucleotide-binding</keyword>
<evidence type="ECO:0000259" key="11">
    <source>
        <dbReference type="Pfam" id="PF20258"/>
    </source>
</evidence>
<feature type="binding site" evidence="10">
    <location>
        <begin position="7"/>
        <end position="14"/>
    </location>
    <ligand>
        <name>ATP</name>
        <dbReference type="ChEBI" id="CHEBI:30616"/>
    </ligand>
</feature>
<evidence type="ECO:0000256" key="6">
    <source>
        <dbReference type="ARBA" id="ARBA00022840"/>
    </source>
</evidence>
<feature type="region of interest" description="Interaction with tRNA" evidence="10">
    <location>
        <begin position="139"/>
        <end position="141"/>
    </location>
</feature>
<organism evidence="13 14">
    <name type="scientific">Hydrogeniiclostridium mannosilyticum</name>
    <dbReference type="NCBI Taxonomy" id="2764322"/>
    <lineage>
        <taxon>Bacteria</taxon>
        <taxon>Bacillati</taxon>
        <taxon>Bacillota</taxon>
        <taxon>Clostridia</taxon>
        <taxon>Eubacteriales</taxon>
        <taxon>Acutalibacteraceae</taxon>
        <taxon>Hydrogeniiclostridium</taxon>
    </lineage>
</organism>
<dbReference type="InterPro" id="IPR046884">
    <property type="entry name" value="MnmA-like_central"/>
</dbReference>
<gene>
    <name evidence="10" type="primary">mnmA</name>
    <name evidence="13" type="ORF">DPQ25_10195</name>
</gene>
<comment type="function">
    <text evidence="10">Catalyzes the 2-thiolation of uridine at the wobble position (U34) of tRNA, leading to the formation of s(2)U34.</text>
</comment>
<sequence length="355" mass="38262">MKKVLLGMSGGVDSSAAALVLQRAGYAVAGVTLSLQGEKTRRSDAVQDARRVAEKLGIEHRVLDLTEEFDRHVVAPFAADYLAGRTPNPCVACNRHIKFGAMLRYALAEGFDAVATGHYAVVEQDEAGRYQLYRAQTEKDQSYVLYSLTQQQLAHVLFPLAAYAKDEVRALAGEAGLPVAQKPDSQEICFVEGNDYVAFLKQYVGELPPPGDFVDEAGALLGRHKGLAHYTVGQRKGLGCSFGKPMYVVRLEPDGNRVVLGGEGRQYAPGLVARDVNWIAFDSLAGRELPLRCTAKIRYKAEPAPCRAEPLPAEMGGGIRVLFDTPQRSVTPGQAVVFYDGSRVLGGGVIAAPLA</sequence>
<dbReference type="EC" id="2.8.1.13" evidence="10"/>
<evidence type="ECO:0000256" key="5">
    <source>
        <dbReference type="ARBA" id="ARBA00022741"/>
    </source>
</evidence>
<dbReference type="AlphaFoldDB" id="A0A328U9I0"/>
<feature type="active site" description="Nucleophile" evidence="10">
    <location>
        <position position="93"/>
    </location>
</feature>
<dbReference type="GO" id="GO:0103016">
    <property type="term" value="F:tRNA-uridine 2-sulfurtransferase activity"/>
    <property type="evidence" value="ECO:0007669"/>
    <property type="project" value="UniProtKB-EC"/>
</dbReference>
<keyword evidence="4 10" id="KW-0819">tRNA processing</keyword>
<feature type="region of interest" description="Interaction with tRNA" evidence="10">
    <location>
        <begin position="298"/>
        <end position="299"/>
    </location>
</feature>
<keyword evidence="14" id="KW-1185">Reference proteome</keyword>
<comment type="caution">
    <text evidence="10">Lacks conserved residue(s) required for the propagation of feature annotation.</text>
</comment>
<dbReference type="GO" id="GO:0005524">
    <property type="term" value="F:ATP binding"/>
    <property type="evidence" value="ECO:0007669"/>
    <property type="project" value="UniProtKB-KW"/>
</dbReference>
<evidence type="ECO:0000256" key="1">
    <source>
        <dbReference type="ARBA" id="ARBA00022490"/>
    </source>
</evidence>
<reference evidence="13 14" key="1">
    <citation type="submission" date="2018-06" db="EMBL/GenBank/DDBJ databases">
        <title>Noncontiguous genome sequence of Ruminococcaceae bacterium ASD2818.</title>
        <authorList>
            <person name="Chaplin A.V."/>
            <person name="Sokolova S.R."/>
            <person name="Kochetkova T.O."/>
            <person name="Goltsov A.Y."/>
            <person name="Trofimov D.Y."/>
            <person name="Efimov B.A."/>
        </authorList>
    </citation>
    <scope>NUCLEOTIDE SEQUENCE [LARGE SCALE GENOMIC DNA]</scope>
    <source>
        <strain evidence="13 14">ASD2818</strain>
    </source>
</reference>
<dbReference type="PANTHER" id="PTHR11933">
    <property type="entry name" value="TRNA 5-METHYLAMINOMETHYL-2-THIOURIDYLATE -METHYLTRANSFERASE"/>
    <property type="match status" value="1"/>
</dbReference>
<dbReference type="InterPro" id="IPR023382">
    <property type="entry name" value="MnmA-like_central_sf"/>
</dbReference>
<keyword evidence="3 10" id="KW-0808">Transferase</keyword>
<feature type="site" description="Interaction with tRNA" evidence="10">
    <location>
        <position position="118"/>
    </location>
</feature>
<comment type="subcellular location">
    <subcellularLocation>
        <location evidence="10">Cytoplasm</location>
    </subcellularLocation>
</comment>
<keyword evidence="2 10" id="KW-0820">tRNA-binding</keyword>
<feature type="binding site" evidence="10">
    <location>
        <position position="117"/>
    </location>
    <ligand>
        <name>ATP</name>
        <dbReference type="ChEBI" id="CHEBI:30616"/>
    </ligand>
</feature>
<comment type="similarity">
    <text evidence="10">Belongs to the MnmA/TRMU family.</text>
</comment>
<dbReference type="PANTHER" id="PTHR11933:SF5">
    <property type="entry name" value="MITOCHONDRIAL TRNA-SPECIFIC 2-THIOURIDYLASE 1"/>
    <property type="match status" value="1"/>
</dbReference>
<comment type="catalytic activity">
    <reaction evidence="9 10">
        <text>S-sulfanyl-L-cysteinyl-[protein] + uridine(34) in tRNA + AH2 + ATP = 2-thiouridine(34) in tRNA + L-cysteinyl-[protein] + A + AMP + diphosphate + H(+)</text>
        <dbReference type="Rhea" id="RHEA:47032"/>
        <dbReference type="Rhea" id="RHEA-COMP:10131"/>
        <dbReference type="Rhea" id="RHEA-COMP:11726"/>
        <dbReference type="Rhea" id="RHEA-COMP:11727"/>
        <dbReference type="Rhea" id="RHEA-COMP:11728"/>
        <dbReference type="ChEBI" id="CHEBI:13193"/>
        <dbReference type="ChEBI" id="CHEBI:15378"/>
        <dbReference type="ChEBI" id="CHEBI:17499"/>
        <dbReference type="ChEBI" id="CHEBI:29950"/>
        <dbReference type="ChEBI" id="CHEBI:30616"/>
        <dbReference type="ChEBI" id="CHEBI:33019"/>
        <dbReference type="ChEBI" id="CHEBI:61963"/>
        <dbReference type="ChEBI" id="CHEBI:65315"/>
        <dbReference type="ChEBI" id="CHEBI:87170"/>
        <dbReference type="ChEBI" id="CHEBI:456215"/>
        <dbReference type="EC" id="2.8.1.13"/>
    </reaction>
</comment>
<keyword evidence="8" id="KW-1015">Disulfide bond</keyword>
<evidence type="ECO:0000256" key="3">
    <source>
        <dbReference type="ARBA" id="ARBA00022679"/>
    </source>
</evidence>
<dbReference type="Gene3D" id="2.30.30.280">
    <property type="entry name" value="Adenine nucleotide alpha hydrolases-like domains"/>
    <property type="match status" value="1"/>
</dbReference>
<dbReference type="InterPro" id="IPR014729">
    <property type="entry name" value="Rossmann-like_a/b/a_fold"/>
</dbReference>
<dbReference type="EMBL" id="QLYR01000007">
    <property type="protein sequence ID" value="RAQ28123.1"/>
    <property type="molecule type" value="Genomic_DNA"/>
</dbReference>
<evidence type="ECO:0000256" key="4">
    <source>
        <dbReference type="ARBA" id="ARBA00022694"/>
    </source>
</evidence>
<dbReference type="InterPro" id="IPR046885">
    <property type="entry name" value="MnmA-like_C"/>
</dbReference>
<feature type="binding site" evidence="10">
    <location>
        <position position="33"/>
    </location>
    <ligand>
        <name>ATP</name>
        <dbReference type="ChEBI" id="CHEBI:30616"/>
    </ligand>
</feature>
<dbReference type="FunFam" id="2.40.30.10:FF:000023">
    <property type="entry name" value="tRNA-specific 2-thiouridylase MnmA"/>
    <property type="match status" value="1"/>
</dbReference>
<keyword evidence="7 10" id="KW-0694">RNA-binding</keyword>
<evidence type="ECO:0000256" key="9">
    <source>
        <dbReference type="ARBA" id="ARBA00051542"/>
    </source>
</evidence>
<dbReference type="GO" id="GO:0002143">
    <property type="term" value="P:tRNA wobble position uridine thiolation"/>
    <property type="evidence" value="ECO:0007669"/>
    <property type="project" value="TreeGrafter"/>
</dbReference>
<dbReference type="Gene3D" id="3.40.50.620">
    <property type="entry name" value="HUPs"/>
    <property type="match status" value="1"/>
</dbReference>
<dbReference type="GO" id="GO:0000049">
    <property type="term" value="F:tRNA binding"/>
    <property type="evidence" value="ECO:0007669"/>
    <property type="project" value="UniProtKB-KW"/>
</dbReference>
<dbReference type="GO" id="GO:0005737">
    <property type="term" value="C:cytoplasm"/>
    <property type="evidence" value="ECO:0007669"/>
    <property type="project" value="UniProtKB-SubCell"/>
</dbReference>
<dbReference type="NCBIfam" id="TIGR00420">
    <property type="entry name" value="trmU"/>
    <property type="match status" value="1"/>
</dbReference>
<comment type="caution">
    <text evidence="13">The sequence shown here is derived from an EMBL/GenBank/DDBJ whole genome shotgun (WGS) entry which is preliminary data.</text>
</comment>
<feature type="site" description="Interaction with tRNA" evidence="10">
    <location>
        <position position="334"/>
    </location>
</feature>
<feature type="domain" description="tRNA-specific 2-thiouridylase MnmA-like central" evidence="12">
    <location>
        <begin position="198"/>
        <end position="261"/>
    </location>
</feature>
<dbReference type="Proteomes" id="UP000249377">
    <property type="component" value="Unassembled WGS sequence"/>
</dbReference>
<keyword evidence="6 10" id="KW-0067">ATP-binding</keyword>
<evidence type="ECO:0000256" key="7">
    <source>
        <dbReference type="ARBA" id="ARBA00022884"/>
    </source>
</evidence>
<dbReference type="Gene3D" id="2.40.30.10">
    <property type="entry name" value="Translation factors"/>
    <property type="match status" value="1"/>
</dbReference>
<protein>
    <recommendedName>
        <fullName evidence="10">tRNA-specific 2-thiouridylase MnmA</fullName>
        <ecNumber evidence="10">2.8.1.13</ecNumber>
    </recommendedName>
</protein>
<evidence type="ECO:0000259" key="12">
    <source>
        <dbReference type="Pfam" id="PF20259"/>
    </source>
</evidence>
<feature type="active site" description="Cysteine persulfide intermediate" evidence="10">
    <location>
        <position position="189"/>
    </location>
</feature>
<evidence type="ECO:0000256" key="8">
    <source>
        <dbReference type="ARBA" id="ARBA00023157"/>
    </source>
</evidence>
<feature type="domain" description="tRNA-specific 2-thiouridylase MnmA-like C-terminal" evidence="11">
    <location>
        <begin position="271"/>
        <end position="350"/>
    </location>
</feature>